<organism evidence="9">
    <name type="scientific">Phallusia mammillata</name>
    <dbReference type="NCBI Taxonomy" id="59560"/>
    <lineage>
        <taxon>Eukaryota</taxon>
        <taxon>Metazoa</taxon>
        <taxon>Chordata</taxon>
        <taxon>Tunicata</taxon>
        <taxon>Ascidiacea</taxon>
        <taxon>Phlebobranchia</taxon>
        <taxon>Ascidiidae</taxon>
        <taxon>Phallusia</taxon>
    </lineage>
</organism>
<dbReference type="EMBL" id="LR785516">
    <property type="protein sequence ID" value="CAB3250140.1"/>
    <property type="molecule type" value="mRNA"/>
</dbReference>
<feature type="transmembrane region" description="Helical" evidence="7">
    <location>
        <begin position="212"/>
        <end position="238"/>
    </location>
</feature>
<dbReference type="PROSITE" id="PS50262">
    <property type="entry name" value="G_PROTEIN_RECEP_F1_2"/>
    <property type="match status" value="1"/>
</dbReference>
<feature type="transmembrane region" description="Helical" evidence="7">
    <location>
        <begin position="162"/>
        <end position="184"/>
    </location>
</feature>
<keyword evidence="2" id="KW-1003">Cell membrane</keyword>
<evidence type="ECO:0000256" key="5">
    <source>
        <dbReference type="ARBA" id="ARBA00023136"/>
    </source>
</evidence>
<evidence type="ECO:0000256" key="6">
    <source>
        <dbReference type="ARBA" id="ARBA00023170"/>
    </source>
</evidence>
<keyword evidence="5 7" id="KW-0472">Membrane</keyword>
<dbReference type="Pfam" id="PF00001">
    <property type="entry name" value="7tm_1"/>
    <property type="match status" value="1"/>
</dbReference>
<gene>
    <name evidence="9" type="primary">Gnrhr-001</name>
</gene>
<dbReference type="GO" id="GO:0032870">
    <property type="term" value="P:cellular response to hormone stimulus"/>
    <property type="evidence" value="ECO:0007669"/>
    <property type="project" value="TreeGrafter"/>
</dbReference>
<feature type="transmembrane region" description="Helical" evidence="7">
    <location>
        <begin position="308"/>
        <end position="328"/>
    </location>
</feature>
<evidence type="ECO:0000256" key="3">
    <source>
        <dbReference type="ARBA" id="ARBA00022692"/>
    </source>
</evidence>
<dbReference type="Gene3D" id="1.20.1070.10">
    <property type="entry name" value="Rhodopsin 7-helix transmembrane proteins"/>
    <property type="match status" value="1"/>
</dbReference>
<dbReference type="InterPro" id="IPR000276">
    <property type="entry name" value="GPCR_Rhodpsn"/>
</dbReference>
<dbReference type="SUPFAM" id="SSF81321">
    <property type="entry name" value="Family A G protein-coupled receptor-like"/>
    <property type="match status" value="1"/>
</dbReference>
<dbReference type="GO" id="GO:0042277">
    <property type="term" value="F:peptide binding"/>
    <property type="evidence" value="ECO:0007669"/>
    <property type="project" value="TreeGrafter"/>
</dbReference>
<proteinExistence type="evidence at transcript level"/>
<keyword evidence="6 9" id="KW-0675">Receptor</keyword>
<evidence type="ECO:0000256" key="2">
    <source>
        <dbReference type="ARBA" id="ARBA00022475"/>
    </source>
</evidence>
<keyword evidence="4 7" id="KW-1133">Transmembrane helix</keyword>
<evidence type="ECO:0000256" key="4">
    <source>
        <dbReference type="ARBA" id="ARBA00022989"/>
    </source>
</evidence>
<feature type="transmembrane region" description="Helical" evidence="7">
    <location>
        <begin position="50"/>
        <end position="71"/>
    </location>
</feature>
<protein>
    <submittedName>
        <fullName evidence="9">GnRHR3 gonadotropin-releasing hormone receptor 3</fullName>
    </submittedName>
</protein>
<name>A0A6F9DEH2_9ASCI</name>
<dbReference type="PANTHER" id="PTHR24241:SF59">
    <property type="entry name" value="ADIPOKINETIC HORMONE RECEPTOR, ISOFORM C"/>
    <property type="match status" value="1"/>
</dbReference>
<comment type="subcellular location">
    <subcellularLocation>
        <location evidence="1">Cell membrane</location>
        <topology evidence="1">Multi-pass membrane protein</topology>
    </subcellularLocation>
</comment>
<dbReference type="GO" id="GO:0004930">
    <property type="term" value="F:G protein-coupled receptor activity"/>
    <property type="evidence" value="ECO:0007669"/>
    <property type="project" value="InterPro"/>
</dbReference>
<keyword evidence="3 7" id="KW-0812">Transmembrane</keyword>
<feature type="transmembrane region" description="Helical" evidence="7">
    <location>
        <begin position="268"/>
        <end position="288"/>
    </location>
</feature>
<evidence type="ECO:0000259" key="8">
    <source>
        <dbReference type="PROSITE" id="PS50262"/>
    </source>
</evidence>
<accession>A0A6F9DEH2</accession>
<dbReference type="GO" id="GO:0005886">
    <property type="term" value="C:plasma membrane"/>
    <property type="evidence" value="ECO:0007669"/>
    <property type="project" value="UniProtKB-SubCell"/>
</dbReference>
<dbReference type="PANTHER" id="PTHR24241">
    <property type="entry name" value="NEUROPEPTIDE RECEPTOR-RELATED G-PROTEIN COUPLED RECEPTOR"/>
    <property type="match status" value="1"/>
</dbReference>
<feature type="transmembrane region" description="Helical" evidence="7">
    <location>
        <begin position="128"/>
        <end position="150"/>
    </location>
</feature>
<feature type="domain" description="G-protein coupled receptors family 1 profile" evidence="8">
    <location>
        <begin position="62"/>
        <end position="325"/>
    </location>
</feature>
<dbReference type="PRINTS" id="PR00237">
    <property type="entry name" value="GPCRRHODOPSN"/>
</dbReference>
<evidence type="ECO:0000313" key="9">
    <source>
        <dbReference type="EMBL" id="CAB3250140.1"/>
    </source>
</evidence>
<sequence length="370" mass="43223">MSSDTTYAMLNTTAMPYATGIWNTTVDEFPACDYFRKFLQFNTSQLVRVIFTWLFFLFSATGNLFVLYCLWGARRKSHVLIITIHLTLADLAFTFFSMPMDATWNLIMQWYGGDVLCRLCNMLKQFGMYISSLMVVVTALDRVFSILSPMSNVNQQRSRTRILLIGAWLIAFFSSIPPLFIFSISERQFCADEAPFVQCVDFKVIDRQMRRVYLFFTMSVSFIIPFIFTVVSYSLILCEISNMLRRDRRIMGRRDNISNMANARKKTFILTSIVAATFLLLWGPYYAYGVVTWFDRDISRSVSMEVTNALYMLMYLHPAVHPILYGFFVRDIRKRFVAIFRVCIKHPDGRPRKMRISRTSDEMKRMNSAH</sequence>
<feature type="transmembrane region" description="Helical" evidence="7">
    <location>
        <begin position="78"/>
        <end position="98"/>
    </location>
</feature>
<evidence type="ECO:0000256" key="1">
    <source>
        <dbReference type="ARBA" id="ARBA00004651"/>
    </source>
</evidence>
<evidence type="ECO:0000256" key="7">
    <source>
        <dbReference type="SAM" id="Phobius"/>
    </source>
</evidence>
<reference evidence="9" key="1">
    <citation type="submission" date="2020-04" db="EMBL/GenBank/DDBJ databases">
        <authorList>
            <person name="Neveu A P."/>
        </authorList>
    </citation>
    <scope>NUCLEOTIDE SEQUENCE</scope>
    <source>
        <tissue evidence="9">Whole embryo</tissue>
    </source>
</reference>
<dbReference type="AlphaFoldDB" id="A0A6F9DEH2"/>
<dbReference type="InterPro" id="IPR017452">
    <property type="entry name" value="GPCR_Rhodpsn_7TM"/>
</dbReference>